<evidence type="ECO:0000256" key="1">
    <source>
        <dbReference type="ARBA" id="ARBA00000185"/>
    </source>
</evidence>
<comment type="caution">
    <text evidence="7">Lacks conserved residue(s) required for the propagation of feature annotation.</text>
</comment>
<dbReference type="GO" id="GO:0003677">
    <property type="term" value="F:DNA binding"/>
    <property type="evidence" value="ECO:0007669"/>
    <property type="project" value="UniProtKB-UniRule"/>
</dbReference>
<dbReference type="InterPro" id="IPR002205">
    <property type="entry name" value="Topo_IIA_dom_A"/>
</dbReference>
<dbReference type="Gene3D" id="2.170.16.10">
    <property type="entry name" value="Hedgehog/Intein (Hint) domain"/>
    <property type="match status" value="1"/>
</dbReference>
<dbReference type="InterPro" id="IPR050220">
    <property type="entry name" value="Type_II_DNA_Topoisomerases"/>
</dbReference>
<name>A0A1F6EIR4_9BACT</name>
<evidence type="ECO:0000259" key="8">
    <source>
        <dbReference type="PROSITE" id="PS52040"/>
    </source>
</evidence>
<gene>
    <name evidence="9" type="ORF">A3A34_01115</name>
</gene>
<dbReference type="SUPFAM" id="SSF101904">
    <property type="entry name" value="GyrA/ParC C-terminal domain-like"/>
    <property type="match status" value="1"/>
</dbReference>
<dbReference type="SUPFAM" id="SSF56719">
    <property type="entry name" value="Type II DNA topoisomerase"/>
    <property type="match status" value="2"/>
</dbReference>
<dbReference type="SUPFAM" id="SSF51294">
    <property type="entry name" value="Hedgehog/intein (Hint) domain"/>
    <property type="match status" value="1"/>
</dbReference>
<dbReference type="GO" id="GO:0016539">
    <property type="term" value="P:intein-mediated protein splicing"/>
    <property type="evidence" value="ECO:0007669"/>
    <property type="project" value="InterPro"/>
</dbReference>
<dbReference type="EMBL" id="MFLU01000017">
    <property type="protein sequence ID" value="OGG73526.1"/>
    <property type="molecule type" value="Genomic_DNA"/>
</dbReference>
<dbReference type="Pfam" id="PF00521">
    <property type="entry name" value="DNA_topoisoIV"/>
    <property type="match status" value="2"/>
</dbReference>
<evidence type="ECO:0000256" key="2">
    <source>
        <dbReference type="ARBA" id="ARBA00008263"/>
    </source>
</evidence>
<dbReference type="Proteomes" id="UP000178587">
    <property type="component" value="Unassembled WGS sequence"/>
</dbReference>
<dbReference type="PROSITE" id="PS50818">
    <property type="entry name" value="INTEIN_C_TER"/>
    <property type="match status" value="1"/>
</dbReference>
<dbReference type="Pfam" id="PF03989">
    <property type="entry name" value="DNA_gyraseA_C"/>
    <property type="match status" value="6"/>
</dbReference>
<dbReference type="InterPro" id="IPR030934">
    <property type="entry name" value="Intein_C"/>
</dbReference>
<comment type="similarity">
    <text evidence="2">Belongs to the type II topoisomerase GyrA/ParC subunit family.</text>
</comment>
<dbReference type="PANTHER" id="PTHR43493:SF5">
    <property type="entry name" value="DNA GYRASE SUBUNIT A, CHLOROPLASTIC_MITOCHONDRIAL"/>
    <property type="match status" value="1"/>
</dbReference>
<feature type="domain" description="Topo IIA-type catalytic" evidence="8">
    <location>
        <begin position="45"/>
        <end position="903"/>
    </location>
</feature>
<dbReference type="Pfam" id="PF14890">
    <property type="entry name" value="Intein_splicing"/>
    <property type="match status" value="1"/>
</dbReference>
<dbReference type="STRING" id="1798507.A3A34_01115"/>
<evidence type="ECO:0000256" key="4">
    <source>
        <dbReference type="ARBA" id="ARBA00023029"/>
    </source>
</evidence>
<evidence type="ECO:0000256" key="7">
    <source>
        <dbReference type="PROSITE-ProRule" id="PRU01384"/>
    </source>
</evidence>
<evidence type="ECO:0000313" key="9">
    <source>
        <dbReference type="EMBL" id="OGG73526.1"/>
    </source>
</evidence>
<dbReference type="CDD" id="cd00187">
    <property type="entry name" value="TOP4c"/>
    <property type="match status" value="1"/>
</dbReference>
<dbReference type="InterPro" id="IPR013760">
    <property type="entry name" value="Topo_IIA-like_dom_sf"/>
</dbReference>
<dbReference type="EC" id="5.6.2.2" evidence="3"/>
<dbReference type="Gene3D" id="3.90.199.10">
    <property type="entry name" value="Topoisomerase II, domain 5"/>
    <property type="match status" value="2"/>
</dbReference>
<dbReference type="SMART" id="SM00434">
    <property type="entry name" value="TOP4c"/>
    <property type="match status" value="1"/>
</dbReference>
<dbReference type="FunFam" id="3.30.1360.40:FF:000002">
    <property type="entry name" value="DNA gyrase subunit A"/>
    <property type="match status" value="1"/>
</dbReference>
<sequence length="1230" mass="138146">MARAKGEKEVPKTPEHTGIVLRSITDEMRESYLDYAMSVITARALPDARDGLKPVHRRILYAMHELGLTASAKTRKSATVVGEVLGKYHPHGDVAVYDSMAKMAQDFTLRYPLIIGQGNWGCFTKDTKVRLADGRDLSFGELVEEDALGKKNYTFTVDKTGEIKIAPIVKPRLTKKDTEIMEVELDNGEKIRCTLNHKFLLRNQTYVEAQHLKVGVSLMPLYTRLSRKGDSPLSDMEGYEMVLQPMKKEWSFSHHLADEYNIRSQAYGVSNGRVRHHADFNKLNNSPENIQRMHWKEHWQLHSSMASERHKNDPEYVKNLADGRRKFWADEKNRAANAQRLSERNKKNWQNPAYRERMRKFLSEMNKEYIQEHPEKREELSERATRTLKRLWQNPAYQRFMREKIIKGNKNHKTNKTGERKFKAVCSSVMASGVVLCEETYEKARSVVYPYGRATTWQKGIQKYYQGDVSRVTAEVRGNHKVHATRFLNEFEDVYDLTVRGTHNFALSAGIFVHNSIDGDNPAAMRYTEAKMSRFAGEMLRDIEKNTVEFRPNYDNTKMEPTVLPAASPNLLANGTLGIAVGMASNIPPHNLREICAAAVHLIDNPEATTEDLLQFVQGPDFPTGCVAFNQKDIAHAYATGRGGVLVRGNAEIMEGKKGDYQIVITSIPFRVNKSDLLQKVADLVHAKKLEGIRDIRDESTKDIRVVVELKNNANAQTVLNYLYKHTQLEETFHYNVVALLYGVPQTLSLKALLEAFIAHRKEVITRRTKFDLERAKEREHILLGLSKALNHIDEVIALIKKSKDVNDARAGLMKKFAFSERQANAILEMRLQKLAGLERKKIEDELKEVQTLIEELTALLKSDKKLMSTIKKETEEVAAKYGDDRRTKIVKGAAKSMSAEDLVADTENVVVLTQGGYVKRASPEEYRRQRRGGVGVIDLETKEEDFVTIFLTTSTHSDLLFFTDIGKAYQLKMHELPEGKRSTKGKSIMNYLALAPTEKTSSVLAVRKGQRKGEQGLILITKHGVVKKMDATAFGDVRRSGLIAIKLQKGDELVCARLVEKGDELFIATSKGQGIRFKESDIRAMGRTAGGVRGIKLGGGDSVVAADVIHKGRKGTEILVVSRGGYGKTTSTGEYKTQKRGGGGIKTMKVTPKTGPVIAARVISKKSASAQDLGEAEEGLSESEIIVISKKGQIIRTELKGIPSLSRSTQGVRVMKLRDNDAIASFVCL</sequence>
<evidence type="ECO:0000313" key="10">
    <source>
        <dbReference type="Proteomes" id="UP000178587"/>
    </source>
</evidence>
<keyword evidence="5 7" id="KW-0238">DNA-binding</keyword>
<accession>A0A1F6EIR4</accession>
<dbReference type="Gene3D" id="1.10.268.10">
    <property type="entry name" value="Topoisomerase, domain 3"/>
    <property type="match status" value="1"/>
</dbReference>
<dbReference type="NCBIfam" id="TIGR01443">
    <property type="entry name" value="intein_Cterm"/>
    <property type="match status" value="1"/>
</dbReference>
<dbReference type="InterPro" id="IPR013758">
    <property type="entry name" value="Topo_IIA_A/C_ab"/>
</dbReference>
<keyword evidence="6" id="KW-0413">Isomerase</keyword>
<dbReference type="GO" id="GO:0005524">
    <property type="term" value="F:ATP binding"/>
    <property type="evidence" value="ECO:0007669"/>
    <property type="project" value="InterPro"/>
</dbReference>
<dbReference type="InterPro" id="IPR006141">
    <property type="entry name" value="Intein_N"/>
</dbReference>
<dbReference type="GO" id="GO:0009330">
    <property type="term" value="C:DNA topoisomerase type II (double strand cut, ATP-hydrolyzing) complex"/>
    <property type="evidence" value="ECO:0007669"/>
    <property type="project" value="TreeGrafter"/>
</dbReference>
<dbReference type="InterPro" id="IPR035516">
    <property type="entry name" value="Gyrase/topoIV_suA_C"/>
</dbReference>
<dbReference type="FunFam" id="1.10.268.10:FF:000001">
    <property type="entry name" value="DNA gyrase subunit A"/>
    <property type="match status" value="1"/>
</dbReference>
<dbReference type="InterPro" id="IPR006142">
    <property type="entry name" value="INTEIN"/>
</dbReference>
<dbReference type="PROSITE" id="PS52040">
    <property type="entry name" value="TOPO_IIA"/>
    <property type="match status" value="1"/>
</dbReference>
<evidence type="ECO:0000256" key="3">
    <source>
        <dbReference type="ARBA" id="ARBA00012895"/>
    </source>
</evidence>
<dbReference type="CDD" id="cd00081">
    <property type="entry name" value="Hint"/>
    <property type="match status" value="1"/>
</dbReference>
<dbReference type="GO" id="GO:0003918">
    <property type="term" value="F:DNA topoisomerase type II (double strand cut, ATP-hydrolyzing) activity"/>
    <property type="evidence" value="ECO:0007669"/>
    <property type="project" value="UniProtKB-EC"/>
</dbReference>
<organism evidence="9 10">
    <name type="scientific">Candidatus Kaiserbacteria bacterium RIFCSPLOWO2_01_FULL_50_24</name>
    <dbReference type="NCBI Taxonomy" id="1798507"/>
    <lineage>
        <taxon>Bacteria</taxon>
        <taxon>Candidatus Kaiseribacteriota</taxon>
    </lineage>
</organism>
<dbReference type="PRINTS" id="PR00379">
    <property type="entry name" value="INTEIN"/>
</dbReference>
<protein>
    <recommendedName>
        <fullName evidence="3">DNA topoisomerase (ATP-hydrolyzing)</fullName>
        <ecNumber evidence="3">5.6.2.2</ecNumber>
    </recommendedName>
</protein>
<comment type="caution">
    <text evidence="9">The sequence shown here is derived from an EMBL/GenBank/DDBJ whole genome shotgun (WGS) entry which is preliminary data.</text>
</comment>
<evidence type="ECO:0000256" key="5">
    <source>
        <dbReference type="ARBA" id="ARBA00023125"/>
    </source>
</evidence>
<dbReference type="NCBIfam" id="TIGR01445">
    <property type="entry name" value="intein_Nterm"/>
    <property type="match status" value="1"/>
</dbReference>
<dbReference type="InterPro" id="IPR036844">
    <property type="entry name" value="Hint_dom_sf"/>
</dbReference>
<dbReference type="GO" id="GO:0005737">
    <property type="term" value="C:cytoplasm"/>
    <property type="evidence" value="ECO:0007669"/>
    <property type="project" value="TreeGrafter"/>
</dbReference>
<dbReference type="Gene3D" id="2.120.10.90">
    <property type="entry name" value="DNA gyrase/topoisomerase IV, subunit A, C-terminal"/>
    <property type="match status" value="1"/>
</dbReference>
<dbReference type="InterPro" id="IPR006691">
    <property type="entry name" value="GyrA/parC_rep"/>
</dbReference>
<dbReference type="PANTHER" id="PTHR43493">
    <property type="entry name" value="DNA GYRASE/TOPOISOMERASE SUBUNIT A"/>
    <property type="match status" value="1"/>
</dbReference>
<dbReference type="GO" id="GO:0006265">
    <property type="term" value="P:DNA topological change"/>
    <property type="evidence" value="ECO:0007669"/>
    <property type="project" value="InterPro"/>
</dbReference>
<comment type="catalytic activity">
    <reaction evidence="1">
        <text>ATP-dependent breakage, passage and rejoining of double-stranded DNA.</text>
        <dbReference type="EC" id="5.6.2.2"/>
    </reaction>
</comment>
<reference evidence="9 10" key="1">
    <citation type="journal article" date="2016" name="Nat. Commun.">
        <title>Thousands of microbial genomes shed light on interconnected biogeochemical processes in an aquifer system.</title>
        <authorList>
            <person name="Anantharaman K."/>
            <person name="Brown C.T."/>
            <person name="Hug L.A."/>
            <person name="Sharon I."/>
            <person name="Castelle C.J."/>
            <person name="Probst A.J."/>
            <person name="Thomas B.C."/>
            <person name="Singh A."/>
            <person name="Wilkins M.J."/>
            <person name="Karaoz U."/>
            <person name="Brodie E.L."/>
            <person name="Williams K.H."/>
            <person name="Hubbard S.S."/>
            <person name="Banfield J.F."/>
        </authorList>
    </citation>
    <scope>NUCLEOTIDE SEQUENCE [LARGE SCALE GENOMIC DNA]</scope>
</reference>
<proteinExistence type="inferred from homology"/>
<dbReference type="AlphaFoldDB" id="A0A1F6EIR4"/>
<dbReference type="Gene3D" id="3.30.1360.40">
    <property type="match status" value="1"/>
</dbReference>
<dbReference type="SMART" id="SM00306">
    <property type="entry name" value="HintN"/>
    <property type="match status" value="1"/>
</dbReference>
<evidence type="ECO:0000256" key="6">
    <source>
        <dbReference type="ARBA" id="ARBA00023235"/>
    </source>
</evidence>
<dbReference type="PROSITE" id="PS50817">
    <property type="entry name" value="INTEIN_N_TER"/>
    <property type="match status" value="1"/>
</dbReference>
<keyword evidence="4" id="KW-0799">Topoisomerase</keyword>
<dbReference type="InterPro" id="IPR003587">
    <property type="entry name" value="Hint_dom_N"/>
</dbReference>
<dbReference type="InterPro" id="IPR013757">
    <property type="entry name" value="Topo_IIA_A_a_sf"/>
</dbReference>